<sequence length="34" mass="4089">MARGIKFAEQRRNRNTAYPRQMRFDMICDVNGIE</sequence>
<name>A0A2T1ALM6_TRISK</name>
<dbReference type="Proteomes" id="UP000237718">
    <property type="component" value="Unassembled WGS sequence"/>
</dbReference>
<accession>A0A2T1ALM6</accession>
<dbReference type="EMBL" id="PVUF01000002">
    <property type="protein sequence ID" value="PRZ49509.1"/>
    <property type="molecule type" value="Genomic_DNA"/>
</dbReference>
<comment type="caution">
    <text evidence="1">The sequence shown here is derived from an EMBL/GenBank/DDBJ whole genome shotgun (WGS) entry which is preliminary data.</text>
</comment>
<protein>
    <submittedName>
        <fullName evidence="1">Uncharacterized protein</fullName>
    </submittedName>
</protein>
<proteinExistence type="predicted"/>
<reference evidence="1 2" key="1">
    <citation type="submission" date="2018-03" db="EMBL/GenBank/DDBJ databases">
        <title>Genomic Encyclopedia of Archaeal and Bacterial Type Strains, Phase II (KMG-II): from individual species to whole genera.</title>
        <authorList>
            <person name="Goeker M."/>
        </authorList>
    </citation>
    <scope>NUCLEOTIDE SEQUENCE [LARGE SCALE GENOMIC DNA]</scope>
    <source>
        <strain evidence="1 2">DSM 25328</strain>
    </source>
</reference>
<evidence type="ECO:0000313" key="2">
    <source>
        <dbReference type="Proteomes" id="UP000237718"/>
    </source>
</evidence>
<gene>
    <name evidence="1" type="ORF">CLV89_102253</name>
</gene>
<organism evidence="1 2">
    <name type="scientific">Tritonibacter scottomollicae</name>
    <name type="common">Epibacterium scottomollicae</name>
    <dbReference type="NCBI Taxonomy" id="483013"/>
    <lineage>
        <taxon>Bacteria</taxon>
        <taxon>Pseudomonadati</taxon>
        <taxon>Pseudomonadota</taxon>
        <taxon>Alphaproteobacteria</taxon>
        <taxon>Rhodobacterales</taxon>
        <taxon>Paracoccaceae</taxon>
        <taxon>Tritonibacter</taxon>
    </lineage>
</organism>
<dbReference type="AlphaFoldDB" id="A0A2T1ALM6"/>
<evidence type="ECO:0000313" key="1">
    <source>
        <dbReference type="EMBL" id="PRZ49509.1"/>
    </source>
</evidence>